<name>A0AA47NCQ5_MERPO</name>
<organism evidence="1 2">
    <name type="scientific">Merluccius polli</name>
    <name type="common">Benguela hake</name>
    <name type="synonym">Merluccius cadenati</name>
    <dbReference type="NCBI Taxonomy" id="89951"/>
    <lineage>
        <taxon>Eukaryota</taxon>
        <taxon>Metazoa</taxon>
        <taxon>Chordata</taxon>
        <taxon>Craniata</taxon>
        <taxon>Vertebrata</taxon>
        <taxon>Euteleostomi</taxon>
        <taxon>Actinopterygii</taxon>
        <taxon>Neopterygii</taxon>
        <taxon>Teleostei</taxon>
        <taxon>Neoteleostei</taxon>
        <taxon>Acanthomorphata</taxon>
        <taxon>Zeiogadaria</taxon>
        <taxon>Gadariae</taxon>
        <taxon>Gadiformes</taxon>
        <taxon>Gadoidei</taxon>
        <taxon>Merlucciidae</taxon>
        <taxon>Merluccius</taxon>
    </lineage>
</organism>
<gene>
    <name evidence="1" type="ORF">N1851_001685</name>
</gene>
<keyword evidence="2" id="KW-1185">Reference proteome</keyword>
<evidence type="ECO:0000313" key="1">
    <source>
        <dbReference type="EMBL" id="KAK0155814.1"/>
    </source>
</evidence>
<dbReference type="Proteomes" id="UP001174136">
    <property type="component" value="Unassembled WGS sequence"/>
</dbReference>
<sequence length="69" mass="7013">MLLSLVVHLSPLSSIGVVQPRLSLLPPSTVEPGAGQRYTAVYGQRGASPRTGTLGWKVGGSGVSGGVVR</sequence>
<protein>
    <submittedName>
        <fullName evidence="1">Uncharacterized protein</fullName>
    </submittedName>
</protein>
<proteinExistence type="predicted"/>
<dbReference type="EMBL" id="JAOPHQ010000084">
    <property type="protein sequence ID" value="KAK0155814.1"/>
    <property type="molecule type" value="Genomic_DNA"/>
</dbReference>
<reference evidence="1" key="1">
    <citation type="journal article" date="2023" name="Front. Mar. Sci.">
        <title>A new Merluccius polli reference genome to investigate the effects of global change in West African waters.</title>
        <authorList>
            <person name="Mateo J.L."/>
            <person name="Blanco-Fernandez C."/>
            <person name="Garcia-Vazquez E."/>
            <person name="Machado-Schiaffino G."/>
        </authorList>
    </citation>
    <scope>NUCLEOTIDE SEQUENCE</scope>
    <source>
        <strain evidence="1">C29</strain>
        <tissue evidence="1">Fin</tissue>
    </source>
</reference>
<comment type="caution">
    <text evidence="1">The sequence shown here is derived from an EMBL/GenBank/DDBJ whole genome shotgun (WGS) entry which is preliminary data.</text>
</comment>
<dbReference type="AlphaFoldDB" id="A0AA47NCQ5"/>
<evidence type="ECO:0000313" key="2">
    <source>
        <dbReference type="Proteomes" id="UP001174136"/>
    </source>
</evidence>
<accession>A0AA47NCQ5</accession>